<dbReference type="GO" id="GO:0005524">
    <property type="term" value="F:ATP binding"/>
    <property type="evidence" value="ECO:0007669"/>
    <property type="project" value="InterPro"/>
</dbReference>
<accession>A0A9D1DP49</accession>
<evidence type="ECO:0000259" key="3">
    <source>
        <dbReference type="PROSITE" id="PS50011"/>
    </source>
</evidence>
<dbReference type="InterPro" id="IPR000719">
    <property type="entry name" value="Prot_kinase_dom"/>
</dbReference>
<feature type="transmembrane region" description="Helical" evidence="2">
    <location>
        <begin position="354"/>
        <end position="377"/>
    </location>
</feature>
<feature type="compositionally biased region" description="Basic and acidic residues" evidence="1">
    <location>
        <begin position="329"/>
        <end position="347"/>
    </location>
</feature>
<sequence length="576" mass="63382">MDSFEHLCMNCMADMGDSTVCPVCGFHPEEPQMAGALPYGTVLQDRYIVGRARRCNGEGISYIGYDKKLQLRIELRELFPQTICERAENKTDIRVLGGSEIVFNECLSKFLSYSRDVAHLRELSAIEQIYDIFEENHTVYRAAEWSECITLRHFVERSGGSLSWNDARPLFMPVINALGIVHSAGVSHLGISPDTLVILMDGKMKLSGFCIDTVRRVDADLPPELVPGCAAIEQYVTDYVSGETTDVYGLAASLFFALTGELPPDALKRRSDTRLLVPAATLRLLPQYVVSALAHALQVSPDKRTPTFERLRDELSAAPTVTAVMDPVRPQEEYREPDPPVRDRRQERRPRVPGFVWVICSFLVALVIFGAAGFALLSRPQATEEPSGVSSSSVPAVETAGTPESQATPEDAVRMIEIPDLLGDNYDDLMESSSENTEYRILVSDKQFDDTVPEGHIISQDPMPGGRMEEGSAITVIVSLGARTRTLPDITGLDLTDASRSVTAEGFLPVLEEDYSDTVPEGFMIGYRDHEAGDELDYGTQVTILRSLGPETGESGSSTEFSEESSQTSQGNFLFP</sequence>
<protein>
    <submittedName>
        <fullName evidence="5">PASTA domain-containing protein</fullName>
    </submittedName>
</protein>
<reference evidence="5" key="1">
    <citation type="submission" date="2020-10" db="EMBL/GenBank/DDBJ databases">
        <authorList>
            <person name="Gilroy R."/>
        </authorList>
    </citation>
    <scope>NUCLEOTIDE SEQUENCE</scope>
    <source>
        <strain evidence="5">ChiSjej1B19-7085</strain>
    </source>
</reference>
<dbReference type="InterPro" id="IPR005543">
    <property type="entry name" value="PASTA_dom"/>
</dbReference>
<evidence type="ECO:0000256" key="2">
    <source>
        <dbReference type="SAM" id="Phobius"/>
    </source>
</evidence>
<keyword evidence="2" id="KW-0812">Transmembrane</keyword>
<name>A0A9D1DP49_9FIRM</name>
<dbReference type="SMART" id="SM00740">
    <property type="entry name" value="PASTA"/>
    <property type="match status" value="2"/>
</dbReference>
<feature type="region of interest" description="Disordered" evidence="1">
    <location>
        <begin position="548"/>
        <end position="576"/>
    </location>
</feature>
<dbReference type="Gene3D" id="3.30.10.20">
    <property type="match status" value="2"/>
</dbReference>
<dbReference type="CDD" id="cd06577">
    <property type="entry name" value="PASTA_pknB"/>
    <property type="match status" value="2"/>
</dbReference>
<evidence type="ECO:0000256" key="1">
    <source>
        <dbReference type="SAM" id="MobiDB-lite"/>
    </source>
</evidence>
<dbReference type="GO" id="GO:0004672">
    <property type="term" value="F:protein kinase activity"/>
    <property type="evidence" value="ECO:0007669"/>
    <property type="project" value="InterPro"/>
</dbReference>
<feature type="compositionally biased region" description="Low complexity" evidence="1">
    <location>
        <begin position="384"/>
        <end position="398"/>
    </location>
</feature>
<dbReference type="SUPFAM" id="SSF56112">
    <property type="entry name" value="Protein kinase-like (PK-like)"/>
    <property type="match status" value="1"/>
</dbReference>
<feature type="region of interest" description="Disordered" evidence="1">
    <location>
        <begin position="325"/>
        <end position="347"/>
    </location>
</feature>
<dbReference type="PROSITE" id="PS50011">
    <property type="entry name" value="PROTEIN_KINASE_DOM"/>
    <property type="match status" value="1"/>
</dbReference>
<dbReference type="Pfam" id="PF03793">
    <property type="entry name" value="PASTA"/>
    <property type="match status" value="2"/>
</dbReference>
<dbReference type="InterPro" id="IPR011009">
    <property type="entry name" value="Kinase-like_dom_sf"/>
</dbReference>
<proteinExistence type="predicted"/>
<feature type="domain" description="PASTA" evidence="4">
    <location>
        <begin position="412"/>
        <end position="480"/>
    </location>
</feature>
<dbReference type="AlphaFoldDB" id="A0A9D1DP49"/>
<dbReference type="Proteomes" id="UP000886785">
    <property type="component" value="Unassembled WGS sequence"/>
</dbReference>
<feature type="domain" description="Protein kinase" evidence="3">
    <location>
        <begin position="28"/>
        <end position="321"/>
    </location>
</feature>
<evidence type="ECO:0000259" key="4">
    <source>
        <dbReference type="PROSITE" id="PS51178"/>
    </source>
</evidence>
<feature type="domain" description="PASTA" evidence="4">
    <location>
        <begin position="481"/>
        <end position="548"/>
    </location>
</feature>
<comment type="caution">
    <text evidence="5">The sequence shown here is derived from an EMBL/GenBank/DDBJ whole genome shotgun (WGS) entry which is preliminary data.</text>
</comment>
<reference evidence="5" key="2">
    <citation type="journal article" date="2021" name="PeerJ">
        <title>Extensive microbial diversity within the chicken gut microbiome revealed by metagenomics and culture.</title>
        <authorList>
            <person name="Gilroy R."/>
            <person name="Ravi A."/>
            <person name="Getino M."/>
            <person name="Pursley I."/>
            <person name="Horton D.L."/>
            <person name="Alikhan N.F."/>
            <person name="Baker D."/>
            <person name="Gharbi K."/>
            <person name="Hall N."/>
            <person name="Watson M."/>
            <person name="Adriaenssens E.M."/>
            <person name="Foster-Nyarko E."/>
            <person name="Jarju S."/>
            <person name="Secka A."/>
            <person name="Antonio M."/>
            <person name="Oren A."/>
            <person name="Chaudhuri R.R."/>
            <person name="La Ragione R."/>
            <person name="Hildebrand F."/>
            <person name="Pallen M.J."/>
        </authorList>
    </citation>
    <scope>NUCLEOTIDE SEQUENCE</scope>
    <source>
        <strain evidence="5">ChiSjej1B19-7085</strain>
    </source>
</reference>
<evidence type="ECO:0000313" key="6">
    <source>
        <dbReference type="Proteomes" id="UP000886785"/>
    </source>
</evidence>
<keyword evidence="2" id="KW-0472">Membrane</keyword>
<organism evidence="5 6">
    <name type="scientific">Candidatus Gallacutalibacter pullicola</name>
    <dbReference type="NCBI Taxonomy" id="2840830"/>
    <lineage>
        <taxon>Bacteria</taxon>
        <taxon>Bacillati</taxon>
        <taxon>Bacillota</taxon>
        <taxon>Clostridia</taxon>
        <taxon>Eubacteriales</taxon>
        <taxon>Candidatus Gallacutalibacter</taxon>
    </lineage>
</organism>
<dbReference type="PROSITE" id="PS51178">
    <property type="entry name" value="PASTA"/>
    <property type="match status" value="2"/>
</dbReference>
<evidence type="ECO:0000313" key="5">
    <source>
        <dbReference type="EMBL" id="HIR56448.1"/>
    </source>
</evidence>
<feature type="compositionally biased region" description="Low complexity" evidence="1">
    <location>
        <begin position="551"/>
        <end position="576"/>
    </location>
</feature>
<gene>
    <name evidence="5" type="ORF">IAA54_02175</name>
</gene>
<dbReference type="Gene3D" id="1.10.510.10">
    <property type="entry name" value="Transferase(Phosphotransferase) domain 1"/>
    <property type="match status" value="1"/>
</dbReference>
<dbReference type="EMBL" id="DVHF01000029">
    <property type="protein sequence ID" value="HIR56448.1"/>
    <property type="molecule type" value="Genomic_DNA"/>
</dbReference>
<feature type="region of interest" description="Disordered" evidence="1">
    <location>
        <begin position="383"/>
        <end position="410"/>
    </location>
</feature>
<keyword evidence="2" id="KW-1133">Transmembrane helix</keyword>